<comment type="caution">
    <text evidence="1">The sequence shown here is derived from an EMBL/GenBank/DDBJ whole genome shotgun (WGS) entry which is preliminary data.</text>
</comment>
<accession>A0AAP0LT32</accession>
<dbReference type="PANTHER" id="PTHR33790:SF1">
    <property type="entry name" value="PROTEIN EARLY RESPONSIVE TO DEHYDRATION 15"/>
    <property type="match status" value="1"/>
</dbReference>
<evidence type="ECO:0000313" key="1">
    <source>
        <dbReference type="EMBL" id="KAK9186705.1"/>
    </source>
</evidence>
<dbReference type="Proteomes" id="UP001428341">
    <property type="component" value="Unassembled WGS sequence"/>
</dbReference>
<sequence>MNALSVTSQFSQHFDSRLIHTLGIFILMTVAMEVLSQRSSSSSTSTLNPNAPMFIPFAYRMVEDFSDEWWALIQSSPWFRDYWLQECYFDPQSDPLFSDFDDLVLPDVDEIFPDKHQEEMEERDFCKDLVSLGTLKWKKGGAMIEKQRYSEKAPKIVSVKVSPRTIQQPR</sequence>
<keyword evidence="2" id="KW-1185">Reference proteome</keyword>
<name>A0AAP0LT32_9ROSI</name>
<dbReference type="InterPro" id="IPR040414">
    <property type="entry name" value="CID1/CID2"/>
</dbReference>
<dbReference type="PANTHER" id="PTHR33790">
    <property type="entry name" value="OS05G0344200 PROTEIN"/>
    <property type="match status" value="1"/>
</dbReference>
<proteinExistence type="predicted"/>
<organism evidence="1 2">
    <name type="scientific">Citrus x changshan-huyou</name>
    <dbReference type="NCBI Taxonomy" id="2935761"/>
    <lineage>
        <taxon>Eukaryota</taxon>
        <taxon>Viridiplantae</taxon>
        <taxon>Streptophyta</taxon>
        <taxon>Embryophyta</taxon>
        <taxon>Tracheophyta</taxon>
        <taxon>Spermatophyta</taxon>
        <taxon>Magnoliopsida</taxon>
        <taxon>eudicotyledons</taxon>
        <taxon>Gunneridae</taxon>
        <taxon>Pentapetalae</taxon>
        <taxon>rosids</taxon>
        <taxon>malvids</taxon>
        <taxon>Sapindales</taxon>
        <taxon>Rutaceae</taxon>
        <taxon>Aurantioideae</taxon>
        <taxon>Citrus</taxon>
    </lineage>
</organism>
<gene>
    <name evidence="1" type="ORF">WN944_018093</name>
</gene>
<dbReference type="EMBL" id="JBCGBO010000007">
    <property type="protein sequence ID" value="KAK9186705.1"/>
    <property type="molecule type" value="Genomic_DNA"/>
</dbReference>
<dbReference type="AlphaFoldDB" id="A0AAP0LT32"/>
<protein>
    <submittedName>
        <fullName evidence="1">Uncharacterized protein</fullName>
    </submittedName>
</protein>
<evidence type="ECO:0000313" key="2">
    <source>
        <dbReference type="Proteomes" id="UP001428341"/>
    </source>
</evidence>
<reference evidence="1 2" key="1">
    <citation type="submission" date="2024-05" db="EMBL/GenBank/DDBJ databases">
        <title>Haplotype-resolved chromosome-level genome assembly of Huyou (Citrus changshanensis).</title>
        <authorList>
            <person name="Miao C."/>
            <person name="Chen W."/>
            <person name="Wu Y."/>
            <person name="Wang L."/>
            <person name="Zhao S."/>
            <person name="Grierson D."/>
            <person name="Xu C."/>
            <person name="Chen K."/>
        </authorList>
    </citation>
    <scope>NUCLEOTIDE SEQUENCE [LARGE SCALE GENOMIC DNA]</scope>
    <source>
        <strain evidence="1">01-14</strain>
        <tissue evidence="1">Leaf</tissue>
    </source>
</reference>